<accession>A0A0X8HVX9</accession>
<evidence type="ECO:0000256" key="10">
    <source>
        <dbReference type="ARBA" id="ARBA00022848"/>
    </source>
</evidence>
<dbReference type="Gene3D" id="3.40.525.10">
    <property type="entry name" value="CRAL-TRIO lipid binding domain"/>
    <property type="match status" value="1"/>
</dbReference>
<dbReference type="InterPro" id="IPR036273">
    <property type="entry name" value="CRAL/TRIO_N_dom_sf"/>
</dbReference>
<dbReference type="GO" id="GO:0032541">
    <property type="term" value="C:cortical endoplasmic reticulum"/>
    <property type="evidence" value="ECO:0007669"/>
    <property type="project" value="TreeGrafter"/>
</dbReference>
<keyword evidence="9 16" id="KW-0256">Endoplasmic reticulum</keyword>
<dbReference type="GeneID" id="28725845"/>
<evidence type="ECO:0000256" key="2">
    <source>
        <dbReference type="ARBA" id="ARBA00004406"/>
    </source>
</evidence>
<evidence type="ECO:0000259" key="17">
    <source>
        <dbReference type="PROSITE" id="PS50191"/>
    </source>
</evidence>
<protein>
    <recommendedName>
        <fullName evidence="4 16">Phosphatidylinositol transfer protein SFH5</fullName>
        <shortName evidence="16">PITP SFH5</shortName>
    </recommendedName>
</protein>
<evidence type="ECO:0000313" key="18">
    <source>
        <dbReference type="EMBL" id="AMD22489.1"/>
    </source>
</evidence>
<evidence type="ECO:0000256" key="1">
    <source>
        <dbReference type="ARBA" id="ARBA00001970"/>
    </source>
</evidence>
<comment type="function">
    <text evidence="15">Non-classical phosphatidylinositol (PtdIns) transfer protein (PITP), which exhibits PtdIns-binding/transfer activity in the absence of detectable PtdCho-binding/transfer activity. Regulates PtdIns(4,5)P2 homeostasis at the plasma membrane. Heme-binding protein that may play a role in organic oxidant-induced stress responses.</text>
</comment>
<dbReference type="OrthoDB" id="75724at2759"/>
<keyword evidence="6 16" id="KW-0963">Cytoplasm</keyword>
<name>A0A0X8HVX9_9SACH</name>
<reference evidence="18 19" key="1">
    <citation type="submission" date="2016-01" db="EMBL/GenBank/DDBJ databases">
        <title>Genome sequence of the yeast Holleya sinecauda.</title>
        <authorList>
            <person name="Dietrich F.S."/>
        </authorList>
    </citation>
    <scope>NUCLEOTIDE SEQUENCE [LARGE SCALE GENOMIC DNA]</scope>
    <source>
        <strain evidence="18 19">ATCC 58844</strain>
    </source>
</reference>
<evidence type="ECO:0000256" key="8">
    <source>
        <dbReference type="ARBA" id="ARBA00022723"/>
    </source>
</evidence>
<dbReference type="SUPFAM" id="SSF46938">
    <property type="entry name" value="CRAL/TRIO N-terminal domain"/>
    <property type="match status" value="1"/>
</dbReference>
<dbReference type="GO" id="GO:0005789">
    <property type="term" value="C:endoplasmic reticulum membrane"/>
    <property type="evidence" value="ECO:0007669"/>
    <property type="project" value="UniProtKB-SubCell"/>
</dbReference>
<dbReference type="InterPro" id="IPR001251">
    <property type="entry name" value="CRAL-TRIO_dom"/>
</dbReference>
<feature type="domain" description="CRAL-TRIO" evidence="17">
    <location>
        <begin position="95"/>
        <end position="263"/>
    </location>
</feature>
<dbReference type="PROSITE" id="PS50191">
    <property type="entry name" value="CRAL_TRIO"/>
    <property type="match status" value="1"/>
</dbReference>
<evidence type="ECO:0000256" key="13">
    <source>
        <dbReference type="ARBA" id="ARBA00023136"/>
    </source>
</evidence>
<proteinExistence type="inferred from homology"/>
<organism evidence="18 19">
    <name type="scientific">Eremothecium sinecaudum</name>
    <dbReference type="NCBI Taxonomy" id="45286"/>
    <lineage>
        <taxon>Eukaryota</taxon>
        <taxon>Fungi</taxon>
        <taxon>Dikarya</taxon>
        <taxon>Ascomycota</taxon>
        <taxon>Saccharomycotina</taxon>
        <taxon>Saccharomycetes</taxon>
        <taxon>Saccharomycetales</taxon>
        <taxon>Saccharomycetaceae</taxon>
        <taxon>Eremothecium</taxon>
    </lineage>
</organism>
<evidence type="ECO:0000256" key="11">
    <source>
        <dbReference type="ARBA" id="ARBA00023004"/>
    </source>
</evidence>
<keyword evidence="7" id="KW-0349">Heme</keyword>
<gene>
    <name evidence="18" type="ORF">AW171_hschr84535</name>
</gene>
<evidence type="ECO:0000256" key="12">
    <source>
        <dbReference type="ARBA" id="ARBA00023055"/>
    </source>
</evidence>
<dbReference type="Proteomes" id="UP000243052">
    <property type="component" value="Chromosome viii"/>
</dbReference>
<dbReference type="PANTHER" id="PTHR47669">
    <property type="entry name" value="PHOSPHATIDYLINOSITOL TRANSFER PROTEIN SFH5"/>
    <property type="match status" value="1"/>
</dbReference>
<dbReference type="CDD" id="cd00170">
    <property type="entry name" value="SEC14"/>
    <property type="match status" value="1"/>
</dbReference>
<evidence type="ECO:0000256" key="14">
    <source>
        <dbReference type="ARBA" id="ARBA00024146"/>
    </source>
</evidence>
<dbReference type="PANTHER" id="PTHR47669:SF1">
    <property type="entry name" value="PHOSPHATIDYLINOSITOL TRANSFER PROTEIN SFH5"/>
    <property type="match status" value="1"/>
</dbReference>
<keyword evidence="12 16" id="KW-0445">Lipid transport</keyword>
<evidence type="ECO:0000256" key="4">
    <source>
        <dbReference type="ARBA" id="ARBA00018320"/>
    </source>
</evidence>
<evidence type="ECO:0000256" key="3">
    <source>
        <dbReference type="ARBA" id="ARBA00006667"/>
    </source>
</evidence>
<keyword evidence="8" id="KW-0479">Metal-binding</keyword>
<dbReference type="InterPro" id="IPR042938">
    <property type="entry name" value="Sfh5"/>
</dbReference>
<evidence type="ECO:0000256" key="5">
    <source>
        <dbReference type="ARBA" id="ARBA00022448"/>
    </source>
</evidence>
<keyword evidence="13 16" id="KW-0472">Membrane</keyword>
<keyword evidence="10 16" id="KW-0492">Microsome</keyword>
<keyword evidence="11" id="KW-0408">Iron</keyword>
<dbReference type="InterPro" id="IPR036865">
    <property type="entry name" value="CRAL-TRIO_dom_sf"/>
</dbReference>
<dbReference type="EMBL" id="CP014248">
    <property type="protein sequence ID" value="AMD22489.1"/>
    <property type="molecule type" value="Genomic_DNA"/>
</dbReference>
<evidence type="ECO:0000256" key="6">
    <source>
        <dbReference type="ARBA" id="ARBA00022490"/>
    </source>
</evidence>
<dbReference type="SMART" id="SM00516">
    <property type="entry name" value="SEC14"/>
    <property type="match status" value="1"/>
</dbReference>
<sequence>MKFPSTEKEQEFDKVFKDLPRIINEACDGYDELYGHKLIAGSDPETAKFYNEQYAKALFFKFAKGYQFDFDEAVKNLTKTLNWRKEFKPWKAAFADQHRQELEEAGIITYDAKASSNTKVITWNLYGKLNKNRQLFKDSNAFVQYRIGLMERGLQLLDFLDDENSYMTQVHDYSGVSLFTFDGNVRKCTKTVVEMFQSYYPELLYAKYFVAVPRVLSWVYDLVKTFVSEETRKKFVVLSGSDKLGESVPGVPKAYGGTINKTLEEISVKNIKPNEYILYLIQKDVIETVE</sequence>
<evidence type="ECO:0000256" key="7">
    <source>
        <dbReference type="ARBA" id="ARBA00022617"/>
    </source>
</evidence>
<dbReference type="AlphaFoldDB" id="A0A0X8HVX9"/>
<comment type="catalytic activity">
    <reaction evidence="14">
        <text>a 1,2-diacyl-sn-glycero-3-phospho-(1D-myo-inositol)(in) = a 1,2-diacyl-sn-glycero-3-phospho-(1D-myo-inositol)(out)</text>
        <dbReference type="Rhea" id="RHEA:38691"/>
        <dbReference type="ChEBI" id="CHEBI:57880"/>
    </reaction>
    <physiologicalReaction direction="left-to-right" evidence="14">
        <dbReference type="Rhea" id="RHEA:38692"/>
    </physiologicalReaction>
</comment>
<comment type="similarity">
    <text evidence="3 16">Belongs to the SFH5 family.</text>
</comment>
<evidence type="ECO:0000256" key="9">
    <source>
        <dbReference type="ARBA" id="ARBA00022824"/>
    </source>
</evidence>
<comment type="cofactor">
    <cofactor evidence="1">
        <name>heme b</name>
        <dbReference type="ChEBI" id="CHEBI:60344"/>
    </cofactor>
</comment>
<keyword evidence="19" id="KW-1185">Reference proteome</keyword>
<dbReference type="GO" id="GO:0005886">
    <property type="term" value="C:plasma membrane"/>
    <property type="evidence" value="ECO:0007669"/>
    <property type="project" value="TreeGrafter"/>
</dbReference>
<dbReference type="Pfam" id="PF00650">
    <property type="entry name" value="CRAL_TRIO"/>
    <property type="match status" value="1"/>
</dbReference>
<dbReference type="GO" id="GO:0008526">
    <property type="term" value="F:phosphatidylinositol transfer activity"/>
    <property type="evidence" value="ECO:0007669"/>
    <property type="project" value="UniProtKB-UniRule"/>
</dbReference>
<evidence type="ECO:0000256" key="15">
    <source>
        <dbReference type="ARBA" id="ARBA00024180"/>
    </source>
</evidence>
<evidence type="ECO:0000256" key="16">
    <source>
        <dbReference type="RuleBase" id="RU367059"/>
    </source>
</evidence>
<keyword evidence="5 16" id="KW-0813">Transport</keyword>
<evidence type="ECO:0000313" key="19">
    <source>
        <dbReference type="Proteomes" id="UP000243052"/>
    </source>
</evidence>
<dbReference type="GO" id="GO:0017157">
    <property type="term" value="P:regulation of exocytosis"/>
    <property type="evidence" value="ECO:0007669"/>
    <property type="project" value="TreeGrafter"/>
</dbReference>
<dbReference type="GO" id="GO:0043001">
    <property type="term" value="P:Golgi to plasma membrane protein transport"/>
    <property type="evidence" value="ECO:0007669"/>
    <property type="project" value="TreeGrafter"/>
</dbReference>
<dbReference type="SUPFAM" id="SSF52087">
    <property type="entry name" value="CRAL/TRIO domain"/>
    <property type="match status" value="1"/>
</dbReference>
<dbReference type="RefSeq" id="XP_017989485.1">
    <property type="nucleotide sequence ID" value="XM_018134243.1"/>
</dbReference>
<dbReference type="GO" id="GO:0046872">
    <property type="term" value="F:metal ion binding"/>
    <property type="evidence" value="ECO:0007669"/>
    <property type="project" value="UniProtKB-KW"/>
</dbReference>
<dbReference type="GO" id="GO:0005829">
    <property type="term" value="C:cytosol"/>
    <property type="evidence" value="ECO:0007669"/>
    <property type="project" value="TreeGrafter"/>
</dbReference>
<comment type="subcellular location">
    <subcellularLocation>
        <location evidence="16">Cytoplasm</location>
    </subcellularLocation>
    <subcellularLocation>
        <location evidence="2 16">Endoplasmic reticulum membrane</location>
        <topology evidence="2 16">Peripheral membrane protein</topology>
    </subcellularLocation>
    <subcellularLocation>
        <location evidence="16">Microsome membrane</location>
        <topology evidence="16">Peripheral membrane protein</topology>
    </subcellularLocation>
</comment>
<dbReference type="STRING" id="45286.A0A0X8HVX9"/>